<evidence type="ECO:0000256" key="1">
    <source>
        <dbReference type="SAM" id="MobiDB-lite"/>
    </source>
</evidence>
<comment type="caution">
    <text evidence="2">The sequence shown here is derived from an EMBL/GenBank/DDBJ whole genome shotgun (WGS) entry which is preliminary data.</text>
</comment>
<sequence length="194" mass="21948">MFLFASDDFRQLEQATWHESEDGRVSIHSRANWAVILGVNRPYGHNAEYMPMFFSHGHGGSAIVFTVADALMQIVMPCPLIPDDYARLYRIWLLQAKDDPWYDQMQQGQTPKWFLRSEAILFTDVEAKDVVVSTGSARNGMPGWRFREGVEVHGPPDEFQHGSEDLSKEREEESVQADADVEGNAEGLSLSSLE</sequence>
<proteinExistence type="predicted"/>
<name>A0A8H6C7P1_9LECA</name>
<gene>
    <name evidence="2" type="ORF">HO133_006100</name>
</gene>
<feature type="compositionally biased region" description="Acidic residues" evidence="1">
    <location>
        <begin position="174"/>
        <end position="183"/>
    </location>
</feature>
<feature type="compositionally biased region" description="Basic and acidic residues" evidence="1">
    <location>
        <begin position="152"/>
        <end position="173"/>
    </location>
</feature>
<protein>
    <submittedName>
        <fullName evidence="2">Uncharacterized protein</fullName>
    </submittedName>
</protein>
<dbReference type="EMBL" id="JACCJB010000023">
    <property type="protein sequence ID" value="KAF6218141.1"/>
    <property type="molecule type" value="Genomic_DNA"/>
</dbReference>
<reference evidence="2 3" key="1">
    <citation type="journal article" date="2020" name="Genomics">
        <title>Complete, high-quality genomes from long-read metagenomic sequencing of two wolf lichen thalli reveals enigmatic genome architecture.</title>
        <authorList>
            <person name="McKenzie S.K."/>
            <person name="Walston R.F."/>
            <person name="Allen J.L."/>
        </authorList>
    </citation>
    <scope>NUCLEOTIDE SEQUENCE [LARGE SCALE GENOMIC DNA]</scope>
    <source>
        <strain evidence="2">WasteWater1</strain>
    </source>
</reference>
<keyword evidence="3" id="KW-1185">Reference proteome</keyword>
<dbReference type="Proteomes" id="UP000593566">
    <property type="component" value="Unassembled WGS sequence"/>
</dbReference>
<accession>A0A8H6C7P1</accession>
<feature type="region of interest" description="Disordered" evidence="1">
    <location>
        <begin position="152"/>
        <end position="194"/>
    </location>
</feature>
<dbReference type="AlphaFoldDB" id="A0A8H6C7P1"/>
<evidence type="ECO:0000313" key="2">
    <source>
        <dbReference type="EMBL" id="KAF6218141.1"/>
    </source>
</evidence>
<dbReference type="GeneID" id="59334504"/>
<dbReference type="RefSeq" id="XP_037147576.1">
    <property type="nucleotide sequence ID" value="XM_037297002.1"/>
</dbReference>
<evidence type="ECO:0000313" key="3">
    <source>
        <dbReference type="Proteomes" id="UP000593566"/>
    </source>
</evidence>
<organism evidence="2 3">
    <name type="scientific">Letharia lupina</name>
    <dbReference type="NCBI Taxonomy" id="560253"/>
    <lineage>
        <taxon>Eukaryota</taxon>
        <taxon>Fungi</taxon>
        <taxon>Dikarya</taxon>
        <taxon>Ascomycota</taxon>
        <taxon>Pezizomycotina</taxon>
        <taxon>Lecanoromycetes</taxon>
        <taxon>OSLEUM clade</taxon>
        <taxon>Lecanoromycetidae</taxon>
        <taxon>Lecanorales</taxon>
        <taxon>Lecanorineae</taxon>
        <taxon>Parmeliaceae</taxon>
        <taxon>Letharia</taxon>
    </lineage>
</organism>